<keyword evidence="2" id="KW-1185">Reference proteome</keyword>
<gene>
    <name evidence="1" type="ORF">ACFOX0_09740</name>
</gene>
<accession>A0ABV8KJX5</accession>
<comment type="caution">
    <text evidence="1">The sequence shown here is derived from an EMBL/GenBank/DDBJ whole genome shotgun (WGS) entry which is preliminary data.</text>
</comment>
<evidence type="ECO:0000313" key="1">
    <source>
        <dbReference type="EMBL" id="MFC4106217.1"/>
    </source>
</evidence>
<dbReference type="RefSeq" id="WP_377543784.1">
    <property type="nucleotide sequence ID" value="NZ_JBHSBN010000005.1"/>
</dbReference>
<evidence type="ECO:0000313" key="2">
    <source>
        <dbReference type="Proteomes" id="UP001595868"/>
    </source>
</evidence>
<reference evidence="2" key="1">
    <citation type="journal article" date="2019" name="Int. J. Syst. Evol. Microbiol.">
        <title>The Global Catalogue of Microorganisms (GCM) 10K type strain sequencing project: providing services to taxonomists for standard genome sequencing and annotation.</title>
        <authorList>
            <consortium name="The Broad Institute Genomics Platform"/>
            <consortium name="The Broad Institute Genome Sequencing Center for Infectious Disease"/>
            <person name="Wu L."/>
            <person name="Ma J."/>
        </authorList>
    </citation>
    <scope>NUCLEOTIDE SEQUENCE [LARGE SCALE GENOMIC DNA]</scope>
    <source>
        <strain evidence="2">2902at01</strain>
    </source>
</reference>
<proteinExistence type="predicted"/>
<organism evidence="1 2">
    <name type="scientific">Micromonospora zhanjiangensis</name>
    <dbReference type="NCBI Taxonomy" id="1522057"/>
    <lineage>
        <taxon>Bacteria</taxon>
        <taxon>Bacillati</taxon>
        <taxon>Actinomycetota</taxon>
        <taxon>Actinomycetes</taxon>
        <taxon>Micromonosporales</taxon>
        <taxon>Micromonosporaceae</taxon>
        <taxon>Micromonospora</taxon>
    </lineage>
</organism>
<dbReference type="Proteomes" id="UP001595868">
    <property type="component" value="Unassembled WGS sequence"/>
</dbReference>
<name>A0ABV8KJX5_9ACTN</name>
<sequence length="186" mass="20035">MISADVHLAAQPRLDTLVTGFAAGPGSDELRRVRTEYAGVAWIGDQPDPDTGMLGSTYRRRAFDARLFLPDTHWYDADALADAEVQVTGALLQVPKTDRDTQGLVGAAAEPVVEFYEHPEGQPGVGVCLWLRGDLWSNLGLSYRIIVLCAAEAIIRPGADTDSDTVFELLPPPDGYGDTGADTSYN</sequence>
<protein>
    <submittedName>
        <fullName evidence="1">Uncharacterized protein</fullName>
    </submittedName>
</protein>
<dbReference type="EMBL" id="JBHSBN010000005">
    <property type="protein sequence ID" value="MFC4106217.1"/>
    <property type="molecule type" value="Genomic_DNA"/>
</dbReference>